<dbReference type="EMBL" id="JXTI01000152">
    <property type="protein sequence ID" value="KWX11853.1"/>
    <property type="molecule type" value="Genomic_DNA"/>
</dbReference>
<dbReference type="OrthoDB" id="10254843at2759"/>
<dbReference type="Proteomes" id="UP000070089">
    <property type="component" value="Unassembled WGS sequence"/>
</dbReference>
<feature type="compositionally biased region" description="Polar residues" evidence="2">
    <location>
        <begin position="526"/>
        <end position="559"/>
    </location>
</feature>
<feature type="region of interest" description="Disordered" evidence="2">
    <location>
        <begin position="110"/>
        <end position="139"/>
    </location>
</feature>
<proteinExistence type="predicted"/>
<evidence type="ECO:0000313" key="3">
    <source>
        <dbReference type="EMBL" id="KWX11853.1"/>
    </source>
</evidence>
<name>A0A132NP28_GIAIN</name>
<accession>A0A132NP28</accession>
<sequence length="749" mass="81848">MAVCQEKSENLKMNTGKHSQIDLSLENIASLRSIITHDIAKIQDALSESAQNPTIHQQLEPIIKQNQRILQSLDTIEYEYNANAAETVKNRGQKYTAIVQYVLRNHPQLESTLTARTRGTAPSAENDESEATRRLTGDSAALSARNSVEEFSVNLSAMNRVSLPPEDKQLHNNHVQEVVESRPFLGSVDSIRSSVVTCPTKVGSKTHQGGIIAASLSSLHAPSVSANNRLQDIINSDVTLFSLATLANTELNPNDWSSIEQSPVHLLSGHKARESSIAIKVDPYQPFSPASKPPLSSIYTAQGDLIDPSPHHSRQILYELAKRYKAQVDDLATRVGSTLQSGVADAKIAALTEENSALKVSLHSALNELSEIKQKLMHQAQGIMSQEGPLTTENLSLKETIARKNSELIKQGQELKETRNTADDLQKAKQHLTQLTDVLLEERKLLQDEILSLKPGGKGSNSTKEIESMCKHIAALEQQLHSEVKAVNVTLPEQLSAKLKDTILIYEQMLAKTKQRAVGKPRTPDSRNQSAANSMQTFSPFGNLGTVNTGPNSPYNASFTEGGAQRHQPSALAQSIAYESHHEDTEQLRPSSRPGSARSRQSVRSTSSRASSGRRSVTKGASSGSRGVSPEVLTYEVVKVLTELGPRAPSLQRIGPREWIVEKNGAVISVNMGHTGLVIVESEGGVPLVQFLKRLQDPPTRTTTPRRMKSPGRMAKEDDQPIGRRSPALDTSGLSMFSAAKRMMTHQMK</sequence>
<organism evidence="3 4">
    <name type="scientific">Giardia duodenalis assemblage B</name>
    <dbReference type="NCBI Taxonomy" id="1394984"/>
    <lineage>
        <taxon>Eukaryota</taxon>
        <taxon>Metamonada</taxon>
        <taxon>Diplomonadida</taxon>
        <taxon>Hexamitidae</taxon>
        <taxon>Giardiinae</taxon>
        <taxon>Giardia</taxon>
    </lineage>
</organism>
<reference evidence="3 4" key="1">
    <citation type="journal article" date="2015" name="Mol. Biochem. Parasitol.">
        <title>Identification of polymorphic genes for use in assemblage B genotyping assays through comparative genomics of multiple assemblage B Giardia duodenalis isolates.</title>
        <authorList>
            <person name="Wielinga C."/>
            <person name="Thompson R.C."/>
            <person name="Monis P."/>
            <person name="Ryan U."/>
        </authorList>
    </citation>
    <scope>NUCLEOTIDE SEQUENCE [LARGE SCALE GENOMIC DNA]</scope>
    <source>
        <strain evidence="3 4">BAH15c1</strain>
    </source>
</reference>
<evidence type="ECO:0000256" key="2">
    <source>
        <dbReference type="SAM" id="MobiDB-lite"/>
    </source>
</evidence>
<evidence type="ECO:0000256" key="1">
    <source>
        <dbReference type="SAM" id="Coils"/>
    </source>
</evidence>
<keyword evidence="1" id="KW-0175">Coiled coil</keyword>
<dbReference type="VEuPathDB" id="GiardiaDB:QR46_4192"/>
<feature type="coiled-coil region" evidence="1">
    <location>
        <begin position="408"/>
        <end position="435"/>
    </location>
</feature>
<comment type="caution">
    <text evidence="3">The sequence shown here is derived from an EMBL/GenBank/DDBJ whole genome shotgun (WGS) entry which is preliminary data.</text>
</comment>
<feature type="region of interest" description="Disordered" evidence="2">
    <location>
        <begin position="698"/>
        <end position="733"/>
    </location>
</feature>
<feature type="region of interest" description="Disordered" evidence="2">
    <location>
        <begin position="513"/>
        <end position="627"/>
    </location>
</feature>
<dbReference type="AlphaFoldDB" id="A0A132NP28"/>
<protein>
    <submittedName>
        <fullName evidence="3">Uncharacterized protein</fullName>
    </submittedName>
</protein>
<feature type="compositionally biased region" description="Low complexity" evidence="2">
    <location>
        <begin position="589"/>
        <end position="615"/>
    </location>
</feature>
<evidence type="ECO:0000313" key="4">
    <source>
        <dbReference type="Proteomes" id="UP000070089"/>
    </source>
</evidence>
<gene>
    <name evidence="3" type="ORF">QR46_4192</name>
</gene>